<feature type="domain" description="Senescence" evidence="2">
    <location>
        <begin position="327"/>
        <end position="499"/>
    </location>
</feature>
<dbReference type="Proteomes" id="UP000239899">
    <property type="component" value="Unassembled WGS sequence"/>
</dbReference>
<feature type="region of interest" description="Disordered" evidence="1">
    <location>
        <begin position="515"/>
        <end position="568"/>
    </location>
</feature>
<sequence>MWRQDCCAPLSGPTSGWQPGKADATKGAPDKPGAPGSTPGASSSAAAAPSAATSEAAGAGAAAMPGLLLSIPAAVLQEVRSGRQKVLAQGPLSVLIVDAWDSGSAVSPAAAPATPTAQTEQPRSSKLYPDMYKGGTASSGSTSSVQGSEGSEGGSSGGAVPAGQSASIVLAVADVAFEILPASQTLKVGELTWVFSTHDPDNYLGSPEGLFLTVTLASDTEAEAVGMLEAILQAASIYRESEALLSSSEVAAGEAALASSCAYKSGLARGVHQASRKMAGGLLVSATAALTSFCMGQLARCRALSQLADMYLSHPVCNPCPHAINDSHLLRASATYASNSISRGAAYFTPATPTATPVSISPGVKKRFAQTARLAGYASKAVNSAVSGLAYVGAKVAGGVLWMAGANKPLKPGEEAGTLREVGQAAVLGFTQVWDSMEEAGQTVLLSARDETAGVMRQRYGPDAEEVSLHSMNAAGYTAEAAFSARKMGVKTVAKEAAKKTAKGVIHKWAGVDSSAAAGSQGGSRCGSRGASRGGSAENLAAAGGAVGPEPAAAEVTAAAGNAKAKQA</sequence>
<accession>A0A2P6TGU6</accession>
<name>A0A2P6TGU6_CHLSO</name>
<feature type="compositionally biased region" description="Low complexity" evidence="1">
    <location>
        <begin position="108"/>
        <end position="119"/>
    </location>
</feature>
<dbReference type="PANTHER" id="PTHR21068">
    <property type="entry name" value="SPARTIN"/>
    <property type="match status" value="1"/>
</dbReference>
<feature type="compositionally biased region" description="Low complexity" evidence="1">
    <location>
        <begin position="134"/>
        <end position="149"/>
    </location>
</feature>
<feature type="region of interest" description="Disordered" evidence="1">
    <location>
        <begin position="1"/>
        <end position="58"/>
    </location>
</feature>
<comment type="caution">
    <text evidence="4">The sequence shown here is derived from an EMBL/GenBank/DDBJ whole genome shotgun (WGS) entry which is preliminary data.</text>
</comment>
<dbReference type="STRING" id="3076.A0A2P6TGU6"/>
<dbReference type="PANTHER" id="PTHR21068:SF43">
    <property type="entry name" value="SPARTIN"/>
    <property type="match status" value="1"/>
</dbReference>
<gene>
    <name evidence="4" type="ORF">C2E21_7712</name>
</gene>
<reference evidence="4 5" key="1">
    <citation type="journal article" date="2018" name="Plant J.">
        <title>Genome sequences of Chlorella sorokiniana UTEX 1602 and Micractinium conductrix SAG 241.80: implications to maltose excretion by a green alga.</title>
        <authorList>
            <person name="Arriola M.B."/>
            <person name="Velmurugan N."/>
            <person name="Zhang Y."/>
            <person name="Plunkett M.H."/>
            <person name="Hondzo H."/>
            <person name="Barney B.M."/>
        </authorList>
    </citation>
    <scope>NUCLEOTIDE SEQUENCE [LARGE SCALE GENOMIC DNA]</scope>
    <source>
        <strain evidence="4">1602</strain>
        <strain evidence="5">UTEX 1602</strain>
    </source>
</reference>
<evidence type="ECO:0000256" key="1">
    <source>
        <dbReference type="SAM" id="MobiDB-lite"/>
    </source>
</evidence>
<dbReference type="OrthoDB" id="20821at2759"/>
<dbReference type="AlphaFoldDB" id="A0A2P6TGU6"/>
<feature type="region of interest" description="Disordered" evidence="1">
    <location>
        <begin position="105"/>
        <end position="159"/>
    </location>
</feature>
<feature type="compositionally biased region" description="Low complexity" evidence="1">
    <location>
        <begin position="33"/>
        <end position="58"/>
    </location>
</feature>
<dbReference type="EMBL" id="LHPG02000016">
    <property type="protein sequence ID" value="PRW33513.1"/>
    <property type="molecule type" value="Genomic_DNA"/>
</dbReference>
<evidence type="ECO:0000313" key="3">
    <source>
        <dbReference type="EMBL" id="PRW33513.1"/>
    </source>
</evidence>
<dbReference type="EMBL" id="LHPG02000016">
    <property type="protein sequence ID" value="PRW33514.1"/>
    <property type="molecule type" value="Genomic_DNA"/>
</dbReference>
<dbReference type="Pfam" id="PF06911">
    <property type="entry name" value="Senescence"/>
    <property type="match status" value="1"/>
</dbReference>
<evidence type="ECO:0000313" key="4">
    <source>
        <dbReference type="EMBL" id="PRW33514.1"/>
    </source>
</evidence>
<proteinExistence type="predicted"/>
<evidence type="ECO:0000313" key="5">
    <source>
        <dbReference type="Proteomes" id="UP000239899"/>
    </source>
</evidence>
<keyword evidence="5" id="KW-1185">Reference proteome</keyword>
<evidence type="ECO:0000259" key="2">
    <source>
        <dbReference type="Pfam" id="PF06911"/>
    </source>
</evidence>
<reference evidence="4" key="2">
    <citation type="submission" date="2018-02" db="EMBL/GenBank/DDBJ databases">
        <authorList>
            <person name="Cohen D.B."/>
            <person name="Kent A.D."/>
        </authorList>
    </citation>
    <scope>NUCLEOTIDE SEQUENCE</scope>
    <source>
        <strain evidence="4">1602</strain>
    </source>
</reference>
<protein>
    <submittedName>
        <fullName evidence="3">Spartin isoform X1 isoform A</fullName>
    </submittedName>
    <submittedName>
        <fullName evidence="4">Spartin isoform X1 isoform B</fullName>
    </submittedName>
</protein>
<dbReference type="GO" id="GO:0005886">
    <property type="term" value="C:plasma membrane"/>
    <property type="evidence" value="ECO:0007669"/>
    <property type="project" value="TreeGrafter"/>
</dbReference>
<feature type="compositionally biased region" description="Low complexity" evidence="1">
    <location>
        <begin position="526"/>
        <end position="568"/>
    </location>
</feature>
<dbReference type="InterPro" id="IPR009686">
    <property type="entry name" value="Senescence/spartin_C"/>
</dbReference>
<organism evidence="4 5">
    <name type="scientific">Chlorella sorokiniana</name>
    <name type="common">Freshwater green alga</name>
    <dbReference type="NCBI Taxonomy" id="3076"/>
    <lineage>
        <taxon>Eukaryota</taxon>
        <taxon>Viridiplantae</taxon>
        <taxon>Chlorophyta</taxon>
        <taxon>core chlorophytes</taxon>
        <taxon>Trebouxiophyceae</taxon>
        <taxon>Chlorellales</taxon>
        <taxon>Chlorellaceae</taxon>
        <taxon>Chlorella clade</taxon>
        <taxon>Chlorella</taxon>
    </lineage>
</organism>
<dbReference type="InterPro" id="IPR045036">
    <property type="entry name" value="Spartin-like"/>
</dbReference>